<accession>M3J2S3</accession>
<dbReference type="InterPro" id="IPR008949">
    <property type="entry name" value="Isoprenoid_synthase_dom_sf"/>
</dbReference>
<dbReference type="Gene3D" id="1.10.600.10">
    <property type="entry name" value="Farnesyl Diphosphate Synthase"/>
    <property type="match status" value="1"/>
</dbReference>
<proteinExistence type="inferred from homology"/>
<reference evidence="7 8" key="1">
    <citation type="submission" date="2013-02" db="EMBL/GenBank/DDBJ databases">
        <title>Genome sequence of Candida maltosa Xu316, a potential industrial strain for xylitol and ethanol production.</title>
        <authorList>
            <person name="Yu J."/>
            <person name="Wang Q."/>
            <person name="Geng X."/>
            <person name="Bao W."/>
            <person name="He P."/>
            <person name="Cai J."/>
        </authorList>
    </citation>
    <scope>NUCLEOTIDE SEQUENCE [LARGE SCALE GENOMIC DNA]</scope>
    <source>
        <strain evidence="8">Xu316</strain>
    </source>
</reference>
<dbReference type="GO" id="GO:0005743">
    <property type="term" value="C:mitochondrial inner membrane"/>
    <property type="evidence" value="ECO:0007669"/>
    <property type="project" value="UniProtKB-SubCell"/>
</dbReference>
<dbReference type="OMA" id="MINAREQ"/>
<comment type="subcellular location">
    <subcellularLocation>
        <location evidence="1">Mitochondrion inner membrane</location>
    </subcellularLocation>
</comment>
<dbReference type="InterPro" id="IPR002060">
    <property type="entry name" value="Squ/phyt_synthse"/>
</dbReference>
<dbReference type="PANTHER" id="PTHR21181">
    <property type="match status" value="1"/>
</dbReference>
<comment type="caution">
    <text evidence="7">The sequence shown here is derived from an EMBL/GenBank/DDBJ whole genome shotgun (WGS) entry which is preliminary data.</text>
</comment>
<comment type="similarity">
    <text evidence="6">Belongs to the NDUFAF6 family.</text>
</comment>
<evidence type="ECO:0000256" key="2">
    <source>
        <dbReference type="ARBA" id="ARBA00022792"/>
    </source>
</evidence>
<evidence type="ECO:0000256" key="4">
    <source>
        <dbReference type="ARBA" id="ARBA00023128"/>
    </source>
</evidence>
<dbReference type="OrthoDB" id="270318at2759"/>
<dbReference type="PANTHER" id="PTHR21181:SF13">
    <property type="entry name" value="NADH DEHYDROGENASE (UBIQUINONE) COMPLEX I, ASSEMBLY FACTOR 6"/>
    <property type="match status" value="1"/>
</dbReference>
<keyword evidence="4" id="KW-0496">Mitochondrion</keyword>
<evidence type="ECO:0000256" key="3">
    <source>
        <dbReference type="ARBA" id="ARBA00022946"/>
    </source>
</evidence>
<dbReference type="SUPFAM" id="SSF48576">
    <property type="entry name" value="Terpenoid synthases"/>
    <property type="match status" value="1"/>
</dbReference>
<keyword evidence="8" id="KW-1185">Reference proteome</keyword>
<gene>
    <name evidence="7" type="ORF">G210_3595</name>
</gene>
<dbReference type="HOGENOM" id="CLU_037269_6_3_1"/>
<dbReference type="eggNOG" id="KOG4411">
    <property type="taxonomic scope" value="Eukaryota"/>
</dbReference>
<organism evidence="7 8">
    <name type="scientific">Candida maltosa (strain Xu316)</name>
    <name type="common">Yeast</name>
    <dbReference type="NCBI Taxonomy" id="1245528"/>
    <lineage>
        <taxon>Eukaryota</taxon>
        <taxon>Fungi</taxon>
        <taxon>Dikarya</taxon>
        <taxon>Ascomycota</taxon>
        <taxon>Saccharomycotina</taxon>
        <taxon>Pichiomycetes</taxon>
        <taxon>Debaryomycetaceae</taxon>
        <taxon>Candida/Lodderomyces clade</taxon>
        <taxon>Candida</taxon>
    </lineage>
</organism>
<dbReference type="AlphaFoldDB" id="M3J2S3"/>
<evidence type="ECO:0000313" key="8">
    <source>
        <dbReference type="Proteomes" id="UP000011777"/>
    </source>
</evidence>
<name>M3J2S3_CANMX</name>
<dbReference type="Pfam" id="PF00494">
    <property type="entry name" value="SQS_PSY"/>
    <property type="match status" value="1"/>
</dbReference>
<evidence type="ECO:0000313" key="7">
    <source>
        <dbReference type="EMBL" id="EMG46168.1"/>
    </source>
</evidence>
<evidence type="ECO:0000256" key="1">
    <source>
        <dbReference type="ARBA" id="ARBA00004273"/>
    </source>
</evidence>
<keyword evidence="5" id="KW-0472">Membrane</keyword>
<protein>
    <submittedName>
        <fullName evidence="7">Uncharacterized protein</fullName>
    </submittedName>
</protein>
<keyword evidence="2" id="KW-0999">Mitochondrion inner membrane</keyword>
<keyword evidence="3" id="KW-0809">Transit peptide</keyword>
<sequence length="385" mass="43838">MNRQSVHQILGKRLYSGSSRYQALLHNAQENVNQLLESTDRSSYILAQYIPEPARNSFLAIRAFNLEINKINEGGSNVQSRASRASSQMSSTLGISTADLKFKFWSDLLLRVFTEDARTETDLGEPIAILLRDGLRHDLNLDISYFQTFLQTRRHFIKNNASFETVNDICSYGEGTFSQLNYLTQGLLLSPSISPSVIRLLEYSKNLQSQISDIAAHIGQASAVSSMILGVPFYAQTRNQITLPVDLMTEYELSQESVLRLCQGHVSDAKEEQEIKEKLKNVVYNTAITANDHMLTARDKLEKAKLEIKEIVADHGDNKLLVRNSKNWKKGIPDVIFTPLMVAIPTSLYLNKLQKCDFDLFNGKLKQKEWRLAWTSFKDYYQRKI</sequence>
<dbReference type="STRING" id="1245528.M3J2S3"/>
<dbReference type="EMBL" id="AOGT01002096">
    <property type="protein sequence ID" value="EMG46168.1"/>
    <property type="molecule type" value="Genomic_DNA"/>
</dbReference>
<dbReference type="Proteomes" id="UP000011777">
    <property type="component" value="Unassembled WGS sequence"/>
</dbReference>
<evidence type="ECO:0000256" key="6">
    <source>
        <dbReference type="ARBA" id="ARBA00038273"/>
    </source>
</evidence>
<dbReference type="GO" id="GO:0032981">
    <property type="term" value="P:mitochondrial respiratory chain complex I assembly"/>
    <property type="evidence" value="ECO:0007669"/>
    <property type="project" value="TreeGrafter"/>
</dbReference>
<evidence type="ECO:0000256" key="5">
    <source>
        <dbReference type="ARBA" id="ARBA00023136"/>
    </source>
</evidence>